<protein>
    <submittedName>
        <fullName evidence="2">Uncharacterized protein</fullName>
    </submittedName>
</protein>
<reference evidence="2 3" key="1">
    <citation type="submission" date="2017-05" db="EMBL/GenBank/DDBJ databases">
        <title>Draft genome sequence of Elsinoe australis.</title>
        <authorList>
            <person name="Cheng Q."/>
        </authorList>
    </citation>
    <scope>NUCLEOTIDE SEQUENCE [LARGE SCALE GENOMIC DNA]</scope>
    <source>
        <strain evidence="2 3">NL1</strain>
    </source>
</reference>
<keyword evidence="3" id="KW-1185">Reference proteome</keyword>
<proteinExistence type="predicted"/>
<evidence type="ECO:0000313" key="2">
    <source>
        <dbReference type="EMBL" id="PSK40054.1"/>
    </source>
</evidence>
<dbReference type="AlphaFoldDB" id="A0A2P7YVR7"/>
<gene>
    <name evidence="2" type="ORF">B9Z65_7994</name>
</gene>
<dbReference type="Proteomes" id="UP000243723">
    <property type="component" value="Unassembled WGS sequence"/>
</dbReference>
<evidence type="ECO:0000256" key="1">
    <source>
        <dbReference type="SAM" id="MobiDB-lite"/>
    </source>
</evidence>
<feature type="region of interest" description="Disordered" evidence="1">
    <location>
        <begin position="176"/>
        <end position="202"/>
    </location>
</feature>
<organism evidence="2 3">
    <name type="scientific">Elsinoe australis</name>
    <dbReference type="NCBI Taxonomy" id="40998"/>
    <lineage>
        <taxon>Eukaryota</taxon>
        <taxon>Fungi</taxon>
        <taxon>Dikarya</taxon>
        <taxon>Ascomycota</taxon>
        <taxon>Pezizomycotina</taxon>
        <taxon>Dothideomycetes</taxon>
        <taxon>Dothideomycetidae</taxon>
        <taxon>Myriangiales</taxon>
        <taxon>Elsinoaceae</taxon>
        <taxon>Elsinoe</taxon>
    </lineage>
</organism>
<evidence type="ECO:0000313" key="3">
    <source>
        <dbReference type="Proteomes" id="UP000243723"/>
    </source>
</evidence>
<sequence length="202" mass="22979">MAHPDPLANPPLDQHQHFRHSAGHAQFHSLFGTAHTTVRQYRSNGQSTAHTSLIDMWVAMYQLLWGLADINSICHTITTGIVNARGVLISMQTEAEMYYDSVGVLVEMCCRSQQEMEAVSVTATQWWNAWEYARRENEGLRREVDGMRGEMERLLTESMGLTTRIGELASENARLRNEKDELRQSVPTLAGAERDEEDEEEE</sequence>
<dbReference type="EMBL" id="NHZQ01000363">
    <property type="protein sequence ID" value="PSK40054.1"/>
    <property type="molecule type" value="Genomic_DNA"/>
</dbReference>
<name>A0A2P7YVR7_9PEZI</name>
<accession>A0A2P7YVR7</accession>
<comment type="caution">
    <text evidence="2">The sequence shown here is derived from an EMBL/GenBank/DDBJ whole genome shotgun (WGS) entry which is preliminary data.</text>
</comment>
<dbReference type="Gene3D" id="1.20.5.340">
    <property type="match status" value="1"/>
</dbReference>